<dbReference type="OrthoDB" id="4664297at2759"/>
<comment type="similarity">
    <text evidence="1">Belongs to the GST superfamily. Kappa family.</text>
</comment>
<reference evidence="8" key="2">
    <citation type="submission" date="2010-07" db="EMBL/GenBank/DDBJ databases">
        <authorList>
            <consortium name="The Broad Institute Genome Sequencing Platform"/>
            <consortium name="Broad Institute Genome Sequencing Center for Infectious Disease"/>
            <person name="Ma L.-J."/>
            <person name="Dead R."/>
            <person name="Young S."/>
            <person name="Zeng Q."/>
            <person name="Koehrsen M."/>
            <person name="Alvarado L."/>
            <person name="Berlin A."/>
            <person name="Chapman S.B."/>
            <person name="Chen Z."/>
            <person name="Freedman E."/>
            <person name="Gellesch M."/>
            <person name="Goldberg J."/>
            <person name="Griggs A."/>
            <person name="Gujja S."/>
            <person name="Heilman E.R."/>
            <person name="Heiman D."/>
            <person name="Hepburn T."/>
            <person name="Howarth C."/>
            <person name="Jen D."/>
            <person name="Larson L."/>
            <person name="Mehta T."/>
            <person name="Neiman D."/>
            <person name="Pearson M."/>
            <person name="Roberts A."/>
            <person name="Saif S."/>
            <person name="Shea T."/>
            <person name="Shenoy N."/>
            <person name="Sisk P."/>
            <person name="Stolte C."/>
            <person name="Sykes S."/>
            <person name="Walk T."/>
            <person name="White J."/>
            <person name="Yandava C."/>
            <person name="Haas B."/>
            <person name="Nusbaum C."/>
            <person name="Birren B."/>
        </authorList>
    </citation>
    <scope>NUCLEOTIDE SEQUENCE</scope>
    <source>
        <strain evidence="8">R3-111a-1</strain>
    </source>
</reference>
<dbReference type="InterPro" id="IPR036249">
    <property type="entry name" value="Thioredoxin-like_sf"/>
</dbReference>
<dbReference type="GeneID" id="20348646"/>
<evidence type="ECO:0000259" key="7">
    <source>
        <dbReference type="Pfam" id="PF01323"/>
    </source>
</evidence>
<evidence type="ECO:0000256" key="4">
    <source>
        <dbReference type="ARBA" id="ARBA00047960"/>
    </source>
</evidence>
<feature type="domain" description="DSBA-like thioredoxin" evidence="7">
    <location>
        <begin position="6"/>
        <end position="120"/>
    </location>
</feature>
<name>J3P3V3_GAET3</name>
<dbReference type="GO" id="GO:0004602">
    <property type="term" value="F:glutathione peroxidase activity"/>
    <property type="evidence" value="ECO:0007669"/>
    <property type="project" value="TreeGrafter"/>
</dbReference>
<dbReference type="SUPFAM" id="SSF52833">
    <property type="entry name" value="Thioredoxin-like"/>
    <property type="match status" value="1"/>
</dbReference>
<evidence type="ECO:0000313" key="9">
    <source>
        <dbReference type="EnsemblFungi" id="EJT74347"/>
    </source>
</evidence>
<evidence type="ECO:0000313" key="8">
    <source>
        <dbReference type="EMBL" id="EJT74347.1"/>
    </source>
</evidence>
<keyword evidence="10" id="KW-1185">Reference proteome</keyword>
<dbReference type="EnsemblFungi" id="EJT74347">
    <property type="protein sequence ID" value="EJT74347"/>
    <property type="gene ID" value="GGTG_08188"/>
</dbReference>
<dbReference type="AlphaFoldDB" id="J3P3V3"/>
<evidence type="ECO:0000256" key="3">
    <source>
        <dbReference type="ARBA" id="ARBA00022679"/>
    </source>
</evidence>
<evidence type="ECO:0000256" key="5">
    <source>
        <dbReference type="ARBA" id="ARBA00073833"/>
    </source>
</evidence>
<reference evidence="10" key="1">
    <citation type="submission" date="2010-07" db="EMBL/GenBank/DDBJ databases">
        <title>The genome sequence of Gaeumannomyces graminis var. tritici strain R3-111a-1.</title>
        <authorList>
            <consortium name="The Broad Institute Genome Sequencing Platform"/>
            <person name="Ma L.-J."/>
            <person name="Dead R."/>
            <person name="Young S."/>
            <person name="Zeng Q."/>
            <person name="Koehrsen M."/>
            <person name="Alvarado L."/>
            <person name="Berlin A."/>
            <person name="Chapman S.B."/>
            <person name="Chen Z."/>
            <person name="Freedman E."/>
            <person name="Gellesch M."/>
            <person name="Goldberg J."/>
            <person name="Griggs A."/>
            <person name="Gujja S."/>
            <person name="Heilman E.R."/>
            <person name="Heiman D."/>
            <person name="Hepburn T."/>
            <person name="Howarth C."/>
            <person name="Jen D."/>
            <person name="Larson L."/>
            <person name="Mehta T."/>
            <person name="Neiman D."/>
            <person name="Pearson M."/>
            <person name="Roberts A."/>
            <person name="Saif S."/>
            <person name="Shea T."/>
            <person name="Shenoy N."/>
            <person name="Sisk P."/>
            <person name="Stolte C."/>
            <person name="Sykes S."/>
            <person name="Walk T."/>
            <person name="White J."/>
            <person name="Yandava C."/>
            <person name="Haas B."/>
            <person name="Nusbaum C."/>
            <person name="Birren B."/>
        </authorList>
    </citation>
    <scope>NUCLEOTIDE SEQUENCE [LARGE SCALE GENOMIC DNA]</scope>
    <source>
        <strain evidence="10">R3-111a-1</strain>
    </source>
</reference>
<gene>
    <name evidence="9" type="primary">20348646</name>
    <name evidence="8" type="ORF">GGTG_08188</name>
</gene>
<reference evidence="9" key="4">
    <citation type="journal article" date="2015" name="G3 (Bethesda)">
        <title>Genome sequences of three phytopathogenic species of the Magnaporthaceae family of fungi.</title>
        <authorList>
            <person name="Okagaki L.H."/>
            <person name="Nunes C.C."/>
            <person name="Sailsbery J."/>
            <person name="Clay B."/>
            <person name="Brown D."/>
            <person name="John T."/>
            <person name="Oh Y."/>
            <person name="Young N."/>
            <person name="Fitzgerald M."/>
            <person name="Haas B.J."/>
            <person name="Zeng Q."/>
            <person name="Young S."/>
            <person name="Adiconis X."/>
            <person name="Fan L."/>
            <person name="Levin J.Z."/>
            <person name="Mitchell T.K."/>
            <person name="Okubara P.A."/>
            <person name="Farman M.L."/>
            <person name="Kohn L.M."/>
            <person name="Birren B."/>
            <person name="Ma L.-J."/>
            <person name="Dean R.A."/>
        </authorList>
    </citation>
    <scope>NUCLEOTIDE SEQUENCE</scope>
    <source>
        <strain evidence="9">R3-111a-1</strain>
    </source>
</reference>
<dbReference type="STRING" id="644352.J3P3V3"/>
<proteinExistence type="inferred from homology"/>
<comment type="catalytic activity">
    <reaction evidence="4">
        <text>RX + glutathione = an S-substituted glutathione + a halide anion + H(+)</text>
        <dbReference type="Rhea" id="RHEA:16437"/>
        <dbReference type="ChEBI" id="CHEBI:15378"/>
        <dbReference type="ChEBI" id="CHEBI:16042"/>
        <dbReference type="ChEBI" id="CHEBI:17792"/>
        <dbReference type="ChEBI" id="CHEBI:57925"/>
        <dbReference type="ChEBI" id="CHEBI:90779"/>
        <dbReference type="EC" id="2.5.1.18"/>
    </reaction>
</comment>
<dbReference type="HOGENOM" id="CLU_069253_1_0_1"/>
<dbReference type="GO" id="GO:0006749">
    <property type="term" value="P:glutathione metabolic process"/>
    <property type="evidence" value="ECO:0007669"/>
    <property type="project" value="TreeGrafter"/>
</dbReference>
<dbReference type="EC" id="2.5.1.18" evidence="2"/>
<accession>J3P3V3</accession>
<reference evidence="9" key="5">
    <citation type="submission" date="2018-04" db="UniProtKB">
        <authorList>
            <consortium name="EnsemblFungi"/>
        </authorList>
    </citation>
    <scope>IDENTIFICATION</scope>
    <source>
        <strain evidence="9">R3-111a-1</strain>
    </source>
</reference>
<evidence type="ECO:0000256" key="1">
    <source>
        <dbReference type="ARBA" id="ARBA00006494"/>
    </source>
</evidence>
<dbReference type="PANTHER" id="PTHR42943:SF13">
    <property type="entry name" value="GLUTATHIONE S-TRANSFERASE KAPPA-RELATED"/>
    <property type="match status" value="1"/>
</dbReference>
<dbReference type="GO" id="GO:0005777">
    <property type="term" value="C:peroxisome"/>
    <property type="evidence" value="ECO:0007669"/>
    <property type="project" value="TreeGrafter"/>
</dbReference>
<dbReference type="FunFam" id="3.40.30.10:FF:000096">
    <property type="entry name" value="Glutathione S-transferase kappa"/>
    <property type="match status" value="1"/>
</dbReference>
<evidence type="ECO:0000256" key="6">
    <source>
        <dbReference type="ARBA" id="ARBA00083519"/>
    </source>
</evidence>
<protein>
    <recommendedName>
        <fullName evidence="5">Glutathione S-transferase kappa 1</fullName>
        <ecNumber evidence="2">2.5.1.18</ecNumber>
    </recommendedName>
    <alternativeName>
        <fullName evidence="6">GST class-kappa</fullName>
    </alternativeName>
</protein>
<dbReference type="InterPro" id="IPR001853">
    <property type="entry name" value="DSBA-like_thioredoxin_dom"/>
</dbReference>
<dbReference type="Pfam" id="PF01323">
    <property type="entry name" value="DSBA"/>
    <property type="match status" value="1"/>
</dbReference>
<dbReference type="PANTHER" id="PTHR42943">
    <property type="entry name" value="GLUTATHIONE S-TRANSFERASE KAPPA"/>
    <property type="match status" value="1"/>
</dbReference>
<dbReference type="GO" id="GO:0005739">
    <property type="term" value="C:mitochondrion"/>
    <property type="evidence" value="ECO:0007669"/>
    <property type="project" value="TreeGrafter"/>
</dbReference>
<reference evidence="8" key="3">
    <citation type="submission" date="2010-09" db="EMBL/GenBank/DDBJ databases">
        <title>Annotation of Gaeumannomyces graminis var. tritici R3-111a-1.</title>
        <authorList>
            <consortium name="The Broad Institute Genome Sequencing Platform"/>
            <person name="Ma L.-J."/>
            <person name="Dead R."/>
            <person name="Young S.K."/>
            <person name="Zeng Q."/>
            <person name="Gargeya S."/>
            <person name="Fitzgerald M."/>
            <person name="Haas B."/>
            <person name="Abouelleil A."/>
            <person name="Alvarado L."/>
            <person name="Arachchi H.M."/>
            <person name="Berlin A."/>
            <person name="Brown A."/>
            <person name="Chapman S.B."/>
            <person name="Chen Z."/>
            <person name="Dunbar C."/>
            <person name="Freedman E."/>
            <person name="Gearin G."/>
            <person name="Gellesch M."/>
            <person name="Goldberg J."/>
            <person name="Griggs A."/>
            <person name="Gujja S."/>
            <person name="Heiman D."/>
            <person name="Howarth C."/>
            <person name="Larson L."/>
            <person name="Lui A."/>
            <person name="MacDonald P.J.P."/>
            <person name="Mehta T."/>
            <person name="Montmayeur A."/>
            <person name="Murphy C."/>
            <person name="Neiman D."/>
            <person name="Pearson M."/>
            <person name="Priest M."/>
            <person name="Roberts A."/>
            <person name="Saif S."/>
            <person name="Shea T."/>
            <person name="Shenoy N."/>
            <person name="Sisk P."/>
            <person name="Stolte C."/>
            <person name="Sykes S."/>
            <person name="Yandava C."/>
            <person name="Wortman J."/>
            <person name="Nusbaum C."/>
            <person name="Birren B."/>
        </authorList>
    </citation>
    <scope>NUCLEOTIDE SEQUENCE</scope>
    <source>
        <strain evidence="8">R3-111a-1</strain>
    </source>
</reference>
<dbReference type="EMBL" id="GL385398">
    <property type="protein sequence ID" value="EJT74347.1"/>
    <property type="molecule type" value="Genomic_DNA"/>
</dbReference>
<dbReference type="RefSeq" id="XP_009224291.1">
    <property type="nucleotide sequence ID" value="XM_009226027.1"/>
</dbReference>
<dbReference type="VEuPathDB" id="FungiDB:GGTG_08188"/>
<sequence>MFNGKISCYVDIASFYSYIAFVDILKNQALLKSHGIDVEFIPVLIGGINTKSGNKPPWTLPAKAQYAPFDAMRSAERVGKTDITMPEDLMSRSLTVLPMRALLFVKASYPREIFETALHYLFHCFWTFPHRDVAAKEGFQQILAEAPSVFPQTSQASSSSKPLFGPSDLEKILSAAASPEYKDALKGTTDDAVAKGAFGAPWLWVRNRLGQEEPFFGSDRSHFVYKFLDLPYEDVKLLPPSTSDPTSRHKL</sequence>
<dbReference type="Proteomes" id="UP000006039">
    <property type="component" value="Unassembled WGS sequence"/>
</dbReference>
<dbReference type="eggNOG" id="ENOG502RH77">
    <property type="taxonomic scope" value="Eukaryota"/>
</dbReference>
<dbReference type="Gene3D" id="3.40.30.10">
    <property type="entry name" value="Glutaredoxin"/>
    <property type="match status" value="1"/>
</dbReference>
<evidence type="ECO:0000256" key="2">
    <source>
        <dbReference type="ARBA" id="ARBA00012452"/>
    </source>
</evidence>
<keyword evidence="3" id="KW-0808">Transferase</keyword>
<evidence type="ECO:0000313" key="10">
    <source>
        <dbReference type="Proteomes" id="UP000006039"/>
    </source>
</evidence>
<dbReference type="InterPro" id="IPR051924">
    <property type="entry name" value="GST_Kappa/NadH"/>
</dbReference>
<organism evidence="8">
    <name type="scientific">Gaeumannomyces tritici (strain R3-111a-1)</name>
    <name type="common">Wheat and barley take-all root rot fungus</name>
    <name type="synonym">Gaeumannomyces graminis var. tritici</name>
    <dbReference type="NCBI Taxonomy" id="644352"/>
    <lineage>
        <taxon>Eukaryota</taxon>
        <taxon>Fungi</taxon>
        <taxon>Dikarya</taxon>
        <taxon>Ascomycota</taxon>
        <taxon>Pezizomycotina</taxon>
        <taxon>Sordariomycetes</taxon>
        <taxon>Sordariomycetidae</taxon>
        <taxon>Magnaporthales</taxon>
        <taxon>Magnaporthaceae</taxon>
        <taxon>Gaeumannomyces</taxon>
    </lineage>
</organism>
<dbReference type="GO" id="GO:0004364">
    <property type="term" value="F:glutathione transferase activity"/>
    <property type="evidence" value="ECO:0007669"/>
    <property type="project" value="UniProtKB-EC"/>
</dbReference>